<evidence type="ECO:0000313" key="13">
    <source>
        <dbReference type="Proteomes" id="UP000825179"/>
    </source>
</evidence>
<keyword evidence="4 9" id="KW-0460">Magnesium</keyword>
<dbReference type="InterPro" id="IPR039074">
    <property type="entry name" value="GGGP/HepGP_synthase_I"/>
</dbReference>
<dbReference type="HAMAP" id="MF_00112">
    <property type="entry name" value="GGGP_HepGP_synthase"/>
    <property type="match status" value="1"/>
</dbReference>
<evidence type="ECO:0000256" key="3">
    <source>
        <dbReference type="ARBA" id="ARBA00022723"/>
    </source>
</evidence>
<dbReference type="OrthoDB" id="2381757at2"/>
<evidence type="ECO:0000256" key="6">
    <source>
        <dbReference type="ARBA" id="ARBA00023209"/>
    </source>
</evidence>
<dbReference type="EC" id="2.5.1.n9" evidence="9"/>
<evidence type="ECO:0000256" key="8">
    <source>
        <dbReference type="ARBA" id="ARBA00048318"/>
    </source>
</evidence>
<feature type="binding site" evidence="9">
    <location>
        <position position="12"/>
    </location>
    <ligand>
        <name>sn-glycerol 1-phosphate</name>
        <dbReference type="ChEBI" id="CHEBI:57685"/>
    </ligand>
</feature>
<sequence length="231" mass="25624">MIDSQYWSHVFKLDPDKPISDEALEAICESGTDAVIIGGTYGITYEKVIDLLGRIRRYALPCVLEVSNQDAIVPGFDHYFVPLVLNATNPEWILKPHQRAIKAFGTMIPWEDVSVVGYCVLNPASAVSELTQSETNLSLDDVVAYGRLAAHMLKLPYFYLEYSGTVGEASFVQAVYQQLKKETDLHLFYGGGISNRTQAETMLNGADTVVVGNVIYEDLRQALQTVPEGKR</sequence>
<comment type="subunit">
    <text evidence="9">Homodimer.</text>
</comment>
<dbReference type="EMBL" id="AFCE01000072">
    <property type="protein sequence ID" value="EGL83894.1"/>
    <property type="molecule type" value="Genomic_DNA"/>
</dbReference>
<accession>F5L443</accession>
<comment type="catalytic activity">
    <reaction evidence="8 9">
        <text>sn-glycerol 1-phosphate + all-trans-heptaprenyl diphosphate = 3-heptaprenyl-sn-glycero-1-phosphate + diphosphate</text>
        <dbReference type="Rhea" id="RHEA:33495"/>
        <dbReference type="ChEBI" id="CHEBI:33019"/>
        <dbReference type="ChEBI" id="CHEBI:57685"/>
        <dbReference type="ChEBI" id="CHEBI:58206"/>
        <dbReference type="ChEBI" id="CHEBI:64781"/>
        <dbReference type="EC" id="2.5.1.n9"/>
    </reaction>
</comment>
<dbReference type="Pfam" id="PF01884">
    <property type="entry name" value="PcrB"/>
    <property type="match status" value="1"/>
</dbReference>
<dbReference type="NCBIfam" id="NF003199">
    <property type="entry name" value="PRK04169.1-3"/>
    <property type="match status" value="1"/>
</dbReference>
<dbReference type="Gene3D" id="3.20.20.390">
    <property type="entry name" value="FMN-linked oxidoreductases"/>
    <property type="match status" value="1"/>
</dbReference>
<keyword evidence="7 9" id="KW-1208">Phospholipid metabolism</keyword>
<evidence type="ECO:0000256" key="4">
    <source>
        <dbReference type="ARBA" id="ARBA00022842"/>
    </source>
</evidence>
<dbReference type="Proteomes" id="UP000010716">
    <property type="component" value="Unassembled WGS sequence"/>
</dbReference>
<evidence type="ECO:0000313" key="10">
    <source>
        <dbReference type="EMBL" id="EGL83894.1"/>
    </source>
</evidence>
<evidence type="ECO:0000313" key="12">
    <source>
        <dbReference type="Proteomes" id="UP000010716"/>
    </source>
</evidence>
<protein>
    <recommendedName>
        <fullName evidence="9">Heptaprenylglyceryl phosphate synthase</fullName>
        <shortName evidence="9">HepGP synthase</shortName>
        <ecNumber evidence="9">2.5.1.n9</ecNumber>
    </recommendedName>
    <alternativeName>
        <fullName evidence="9">Glycerol-1-phosphate heptaprenyltransferase</fullName>
    </alternativeName>
</protein>
<keyword evidence="2 9" id="KW-0808">Transferase</keyword>
<dbReference type="InterPro" id="IPR008205">
    <property type="entry name" value="GGGP_HepGP_synthase"/>
</dbReference>
<name>F5L443_CALTT</name>
<dbReference type="KEGG" id="cthu:HUR95_04655"/>
<dbReference type="InterPro" id="IPR038597">
    <property type="entry name" value="GGGP/HepGP_synthase_sf"/>
</dbReference>
<comment type="cofactor">
    <cofactor evidence="9">
        <name>Mg(2+)</name>
        <dbReference type="ChEBI" id="CHEBI:18420"/>
    </cofactor>
</comment>
<dbReference type="GO" id="GO:0046474">
    <property type="term" value="P:glycerophospholipid biosynthetic process"/>
    <property type="evidence" value="ECO:0007669"/>
    <property type="project" value="UniProtKB-UniRule"/>
</dbReference>
<dbReference type="EMBL" id="CP082237">
    <property type="protein sequence ID" value="QZT34637.1"/>
    <property type="molecule type" value="Genomic_DNA"/>
</dbReference>
<keyword evidence="1 9" id="KW-0444">Lipid biosynthesis</keyword>
<dbReference type="GO" id="GO:0000287">
    <property type="term" value="F:magnesium ion binding"/>
    <property type="evidence" value="ECO:0007669"/>
    <property type="project" value="UniProtKB-UniRule"/>
</dbReference>
<dbReference type="CDD" id="cd02812">
    <property type="entry name" value="PcrB_like"/>
    <property type="match status" value="1"/>
</dbReference>
<comment type="caution">
    <text evidence="9">Lacks conserved residue(s) required for the propagation of feature annotation.</text>
</comment>
<organism evidence="10 12">
    <name type="scientific">Caldalkalibacillus thermarum (strain TA2.A1)</name>
    <dbReference type="NCBI Taxonomy" id="986075"/>
    <lineage>
        <taxon>Bacteria</taxon>
        <taxon>Bacillati</taxon>
        <taxon>Bacillota</taxon>
        <taxon>Bacilli</taxon>
        <taxon>Bacillales</taxon>
        <taxon>Bacillaceae</taxon>
        <taxon>Caldalkalibacillus</taxon>
    </lineage>
</organism>
<feature type="binding site" evidence="9">
    <location>
        <begin position="159"/>
        <end position="164"/>
    </location>
    <ligand>
        <name>sn-glycerol 1-phosphate</name>
        <dbReference type="ChEBI" id="CHEBI:57685"/>
    </ligand>
</feature>
<feature type="binding site" evidence="9">
    <location>
        <position position="14"/>
    </location>
    <ligand>
        <name>Mg(2+)</name>
        <dbReference type="ChEBI" id="CHEBI:18420"/>
    </ligand>
</feature>
<evidence type="ECO:0000256" key="5">
    <source>
        <dbReference type="ARBA" id="ARBA00023098"/>
    </source>
</evidence>
<dbReference type="NCBIfam" id="TIGR01768">
    <property type="entry name" value="GGGP-family"/>
    <property type="match status" value="1"/>
</dbReference>
<evidence type="ECO:0000256" key="1">
    <source>
        <dbReference type="ARBA" id="ARBA00022516"/>
    </source>
</evidence>
<comment type="similarity">
    <text evidence="9">Belongs to the GGGP/HepGP synthase family. Group I subfamily.</text>
</comment>
<dbReference type="SUPFAM" id="SSF51395">
    <property type="entry name" value="FMN-linked oxidoreductases"/>
    <property type="match status" value="1"/>
</dbReference>
<dbReference type="UniPathway" id="UPA00940"/>
<keyword evidence="6 9" id="KW-0594">Phospholipid biosynthesis</keyword>
<comment type="pathway">
    <text evidence="9">Membrane lipid metabolism; glycerophospholipid metabolism.</text>
</comment>
<reference evidence="11" key="3">
    <citation type="submission" date="2021-08" db="EMBL/GenBank/DDBJ databases">
        <authorList>
            <person name="de Jong S."/>
            <person name="van den Broek M."/>
            <person name="Merkel A."/>
            <person name="de la Torre Cortes P."/>
            <person name="Kalamorz F."/>
            <person name="Cook G."/>
            <person name="van Loosdrecht M."/>
            <person name="McMillan D."/>
        </authorList>
    </citation>
    <scope>NUCLEOTIDE SEQUENCE</scope>
    <source>
        <strain evidence="11">TA2.A1</strain>
    </source>
</reference>
<keyword evidence="3 9" id="KW-0479">Metal-binding</keyword>
<keyword evidence="5 9" id="KW-0443">Lipid metabolism</keyword>
<evidence type="ECO:0000256" key="2">
    <source>
        <dbReference type="ARBA" id="ARBA00022679"/>
    </source>
</evidence>
<evidence type="ECO:0000256" key="7">
    <source>
        <dbReference type="ARBA" id="ARBA00023264"/>
    </source>
</evidence>
<comment type="function">
    <text evidence="9">Prenyltransferase that catalyzes in vivo the transfer of the heptaprenyl moiety of heptaprenyl pyrophosphate (HepPP; 35 carbon atoms) to the C3 hydroxyl of sn-glycerol-1-phosphate (G1P), producing heptaprenylglyceryl phosphate (HepGP). This reaction is an ether-bond-formation step in the biosynthesis of archaea-type G1P-based membrane lipids found in Bacillales.</text>
</comment>
<gene>
    <name evidence="9" type="primary">pcrB</name>
    <name evidence="10" type="ORF">CathTA2_0555</name>
    <name evidence="11" type="ORF">HUR95_04655</name>
</gene>
<proteinExistence type="inferred from homology"/>
<keyword evidence="13" id="KW-1185">Reference proteome</keyword>
<reference evidence="10 12" key="1">
    <citation type="journal article" date="2011" name="J. Bacteriol.">
        <title>Draft genome sequence of the thermoalkaliphilic Caldalkalibacillus thermarum strain TA2.A1.</title>
        <authorList>
            <person name="Kalamorz F."/>
            <person name="Keis S."/>
            <person name="McMillan D.G."/>
            <person name="Olsson K."/>
            <person name="Stanton J.A."/>
            <person name="Stockwell P."/>
            <person name="Black M.A."/>
            <person name="Klingeman D.M."/>
            <person name="Land M.L."/>
            <person name="Han C.S."/>
            <person name="Martin S.L."/>
            <person name="Becher S.A."/>
            <person name="Peddie C.J."/>
            <person name="Morgan H.W."/>
            <person name="Matthies D."/>
            <person name="Preiss L."/>
            <person name="Meier T."/>
            <person name="Brown S.D."/>
            <person name="Cook G.M."/>
        </authorList>
    </citation>
    <scope>NUCLEOTIDE SEQUENCE [LARGE SCALE GENOMIC DNA]</scope>
    <source>
        <strain evidence="10 12">TA2.A1</strain>
    </source>
</reference>
<dbReference type="RefSeq" id="WP_007502887.1">
    <property type="nucleotide sequence ID" value="NZ_AFCE01000072.1"/>
</dbReference>
<feature type="binding site" evidence="9">
    <location>
        <position position="192"/>
    </location>
    <ligand>
        <name>sn-glycerol 1-phosphate</name>
        <dbReference type="ChEBI" id="CHEBI:57685"/>
    </ligand>
</feature>
<dbReference type="NCBIfam" id="NF003197">
    <property type="entry name" value="PRK04169.1-1"/>
    <property type="match status" value="1"/>
</dbReference>
<dbReference type="PANTHER" id="PTHR40029">
    <property type="match status" value="1"/>
</dbReference>
<dbReference type="AlphaFoldDB" id="F5L443"/>
<evidence type="ECO:0000256" key="9">
    <source>
        <dbReference type="HAMAP-Rule" id="MF_00112"/>
    </source>
</evidence>
<dbReference type="eggNOG" id="COG1646">
    <property type="taxonomic scope" value="Bacteria"/>
</dbReference>
<dbReference type="Proteomes" id="UP000825179">
    <property type="component" value="Chromosome"/>
</dbReference>
<feature type="binding site" evidence="9">
    <location>
        <begin position="212"/>
        <end position="213"/>
    </location>
    <ligand>
        <name>sn-glycerol 1-phosphate</name>
        <dbReference type="ChEBI" id="CHEBI:57685"/>
    </ligand>
</feature>
<evidence type="ECO:0000313" key="11">
    <source>
        <dbReference type="EMBL" id="QZT34637.1"/>
    </source>
</evidence>
<dbReference type="PANTHER" id="PTHR40029:SF2">
    <property type="entry name" value="HEPTAPRENYLGLYCERYL PHOSPHATE SYNTHASE"/>
    <property type="match status" value="1"/>
</dbReference>
<dbReference type="GO" id="GO:0120536">
    <property type="term" value="F:heptaprenylglyceryl phosphate synthase activity"/>
    <property type="evidence" value="ECO:0007669"/>
    <property type="project" value="UniProtKB-ARBA"/>
</dbReference>
<feature type="binding site" evidence="9">
    <location>
        <position position="40"/>
    </location>
    <ligand>
        <name>Mg(2+)</name>
        <dbReference type="ChEBI" id="CHEBI:18420"/>
    </ligand>
</feature>
<reference evidence="11 13" key="2">
    <citation type="journal article" date="2020" name="Extremophiles">
        <title>Genomic analysis of Caldalkalibacillus thermarum TA2.A1 reveals aerobic alkaliphilic metabolism and evolutionary hallmarks linking alkaliphilic bacteria and plant life.</title>
        <authorList>
            <person name="de Jong S.I."/>
            <person name="van den Broek M.A."/>
            <person name="Merkel A.Y."/>
            <person name="de la Torre Cortes P."/>
            <person name="Kalamorz F."/>
            <person name="Cook G.M."/>
            <person name="van Loosdrecht M.C.M."/>
            <person name="McMillan D.G.G."/>
        </authorList>
    </citation>
    <scope>NUCLEOTIDE SEQUENCE [LARGE SCALE GENOMIC DNA]</scope>
    <source>
        <strain evidence="11 13">TA2.A1</strain>
    </source>
</reference>